<gene>
    <name evidence="3" type="ORF">OEZ85_005180</name>
</gene>
<feature type="domain" description="SnoaL-like" evidence="2">
    <location>
        <begin position="84"/>
        <end position="179"/>
    </location>
</feature>
<dbReference type="EMBL" id="CP126219">
    <property type="protein sequence ID" value="WIA20826.1"/>
    <property type="molecule type" value="Genomic_DNA"/>
</dbReference>
<feature type="region of interest" description="Disordered" evidence="1">
    <location>
        <begin position="430"/>
        <end position="452"/>
    </location>
</feature>
<accession>A0ABY8UKC3</accession>
<dbReference type="InterPro" id="IPR037401">
    <property type="entry name" value="SnoaL-like"/>
</dbReference>
<dbReference type="Gene3D" id="3.10.450.50">
    <property type="match status" value="1"/>
</dbReference>
<sequence length="452" mass="47279">MSRARGKGLRSAFFDTPVVIGRVCSAHAAVLPANAQICTGARQSLVLHMQPVCLHQAGRRKASQLHAAAAARPDNNATQATDAVTRLYAALNARDAAAISGCLAADVAYENLAIADSLAGNTAVTSFFVESLAAVPREAAFELETVAGAASSAVTVVWRLVLPSSQALLSRGIALYTLQPGSGCIAAVTECHEHPVKLSYSQLLLVRPLVAGLAGPLPAVLPGLQEVSRGLQQEGSGAAGSAAAAAAAAEPEDFSGLWVKDAARSDLSGYEAMLDVLGLSGMQKVTARLIEGVEIQQTSSKFTVSFVTVVPFFKVTEEVPLNSGSTQQWRRDLRQGQQSAAARTVASAEQRGVLVEMAWGAPLAGTLTELYSLLPDGSMTVTAETRIGSKQAKAPGAGSYAKGAFLFQELCWYQRTKRGNGGSREAMFADSRRRNGSVGDVLRRQQGQGLSV</sequence>
<evidence type="ECO:0000313" key="3">
    <source>
        <dbReference type="EMBL" id="WIA20826.1"/>
    </source>
</evidence>
<dbReference type="PANTHER" id="PTHR33698">
    <property type="entry name" value="NUCLEAR TRANSPORT FACTOR 2 (NTF2)-LIKE PROTEIN"/>
    <property type="match status" value="1"/>
</dbReference>
<evidence type="ECO:0000259" key="2">
    <source>
        <dbReference type="Pfam" id="PF12680"/>
    </source>
</evidence>
<protein>
    <recommendedName>
        <fullName evidence="2">SnoaL-like domain-containing protein</fullName>
    </recommendedName>
</protein>
<keyword evidence="4" id="KW-1185">Reference proteome</keyword>
<organism evidence="3 4">
    <name type="scientific">Tetradesmus obliquus</name>
    <name type="common">Green alga</name>
    <name type="synonym">Acutodesmus obliquus</name>
    <dbReference type="NCBI Taxonomy" id="3088"/>
    <lineage>
        <taxon>Eukaryota</taxon>
        <taxon>Viridiplantae</taxon>
        <taxon>Chlorophyta</taxon>
        <taxon>core chlorophytes</taxon>
        <taxon>Chlorophyceae</taxon>
        <taxon>CS clade</taxon>
        <taxon>Sphaeropleales</taxon>
        <taxon>Scenedesmaceae</taxon>
        <taxon>Tetradesmus</taxon>
    </lineage>
</organism>
<proteinExistence type="predicted"/>
<evidence type="ECO:0000313" key="4">
    <source>
        <dbReference type="Proteomes" id="UP001244341"/>
    </source>
</evidence>
<reference evidence="3 4" key="1">
    <citation type="submission" date="2023-05" db="EMBL/GenBank/DDBJ databases">
        <title>A 100% complete, gapless, phased diploid assembly of the Scenedesmus obliquus UTEX 3031 genome.</title>
        <authorList>
            <person name="Biondi T.C."/>
            <person name="Hanschen E.R."/>
            <person name="Kwon T."/>
            <person name="Eng W."/>
            <person name="Kruse C.P.S."/>
            <person name="Koehler S.I."/>
            <person name="Kunde Y."/>
            <person name="Gleasner C.D."/>
            <person name="You Mak K.T."/>
            <person name="Polle J."/>
            <person name="Hovde B.T."/>
            <person name="Starkenburg S.R."/>
        </authorList>
    </citation>
    <scope>NUCLEOTIDE SEQUENCE [LARGE SCALE GENOMIC DNA]</scope>
    <source>
        <strain evidence="3 4">DOE0152z</strain>
    </source>
</reference>
<name>A0ABY8UKC3_TETOB</name>
<dbReference type="SUPFAM" id="SSF54427">
    <property type="entry name" value="NTF2-like"/>
    <property type="match status" value="1"/>
</dbReference>
<dbReference type="Proteomes" id="UP001244341">
    <property type="component" value="Chromosome 12b"/>
</dbReference>
<dbReference type="InterPro" id="IPR032710">
    <property type="entry name" value="NTF2-like_dom_sf"/>
</dbReference>
<evidence type="ECO:0000256" key="1">
    <source>
        <dbReference type="SAM" id="MobiDB-lite"/>
    </source>
</evidence>
<dbReference type="PANTHER" id="PTHR33698:SF3">
    <property type="entry name" value="OS09G0266000 PROTEIN"/>
    <property type="match status" value="1"/>
</dbReference>
<dbReference type="Pfam" id="PF12680">
    <property type="entry name" value="SnoaL_2"/>
    <property type="match status" value="1"/>
</dbReference>